<gene>
    <name evidence="2" type="ORF">ABN611_01970</name>
</gene>
<keyword evidence="1" id="KW-0472">Membrane</keyword>
<evidence type="ECO:0000313" key="2">
    <source>
        <dbReference type="EMBL" id="XBV25190.1"/>
    </source>
</evidence>
<dbReference type="RefSeq" id="WP_350278005.1">
    <property type="nucleotide sequence ID" value="NZ_CP158165.1"/>
</dbReference>
<feature type="transmembrane region" description="Helical" evidence="1">
    <location>
        <begin position="71"/>
        <end position="89"/>
    </location>
</feature>
<dbReference type="AlphaFoldDB" id="A0AAU7TEE9"/>
<protein>
    <submittedName>
        <fullName evidence="2">Uncharacterized protein</fullName>
    </submittedName>
</protein>
<proteinExistence type="predicted"/>
<evidence type="ECO:0000256" key="1">
    <source>
        <dbReference type="SAM" id="Phobius"/>
    </source>
</evidence>
<feature type="transmembrane region" description="Helical" evidence="1">
    <location>
        <begin position="101"/>
        <end position="123"/>
    </location>
</feature>
<sequence>MNHNNRFPATDMPAWLVLALVALGIPRTVLADLDVVPPESGLLYYCLALIPFAVWLVVAIRRRSRRPLADFLMVGGLYGVSLAIVHQLMWTDGLALRHLGIAMLIGLGTGLIVGLVALAANLWRSKRAVQR</sequence>
<reference evidence="2" key="1">
    <citation type="submission" date="2024-06" db="EMBL/GenBank/DDBJ databases">
        <title>Kribbella sp. strain HUAS MG21 genome sequences.</title>
        <authorList>
            <person name="Mo P."/>
        </authorList>
    </citation>
    <scope>NUCLEOTIDE SEQUENCE</scope>
    <source>
        <strain evidence="2">HUAS MG21</strain>
    </source>
</reference>
<name>A0AAU7TEE9_9ACTN</name>
<dbReference type="EMBL" id="CP158165">
    <property type="protein sequence ID" value="XBV25190.1"/>
    <property type="molecule type" value="Genomic_DNA"/>
</dbReference>
<feature type="transmembrane region" description="Helical" evidence="1">
    <location>
        <begin position="41"/>
        <end position="59"/>
    </location>
</feature>
<organism evidence="2">
    <name type="scientific">Kribbella sp. HUAS MG21</name>
    <dbReference type="NCBI Taxonomy" id="3160966"/>
    <lineage>
        <taxon>Bacteria</taxon>
        <taxon>Bacillati</taxon>
        <taxon>Actinomycetota</taxon>
        <taxon>Actinomycetes</taxon>
        <taxon>Propionibacteriales</taxon>
        <taxon>Kribbellaceae</taxon>
        <taxon>Kribbella</taxon>
    </lineage>
</organism>
<keyword evidence="1" id="KW-1133">Transmembrane helix</keyword>
<keyword evidence="1" id="KW-0812">Transmembrane</keyword>
<accession>A0AAU7TEE9</accession>